<feature type="domain" description="POTRA" evidence="8">
    <location>
        <begin position="31"/>
        <end position="109"/>
    </location>
</feature>
<evidence type="ECO:0000256" key="1">
    <source>
        <dbReference type="ARBA" id="ARBA00004370"/>
    </source>
</evidence>
<evidence type="ECO:0000256" key="2">
    <source>
        <dbReference type="ARBA" id="ARBA00022475"/>
    </source>
</evidence>
<keyword evidence="6" id="KW-0472">Membrane</keyword>
<keyword evidence="3" id="KW-0132">Cell division</keyword>
<dbReference type="GO" id="GO:0016020">
    <property type="term" value="C:membrane"/>
    <property type="evidence" value="ECO:0007669"/>
    <property type="project" value="UniProtKB-SubCell"/>
</dbReference>
<comment type="subcellular location">
    <subcellularLocation>
        <location evidence="1">Membrane</location>
    </subcellularLocation>
</comment>
<reference evidence="9 10" key="1">
    <citation type="journal article" date="2015" name="Nature">
        <title>rRNA introns, odd ribosomes, and small enigmatic genomes across a large radiation of phyla.</title>
        <authorList>
            <person name="Brown C.T."/>
            <person name="Hug L.A."/>
            <person name="Thomas B.C."/>
            <person name="Sharon I."/>
            <person name="Castelle C.J."/>
            <person name="Singh A."/>
            <person name="Wilkins M.J."/>
            <person name="Williams K.H."/>
            <person name="Banfield J.F."/>
        </authorList>
    </citation>
    <scope>NUCLEOTIDE SEQUENCE [LARGE SCALE GENOMIC DNA]</scope>
</reference>
<dbReference type="PROSITE" id="PS51779">
    <property type="entry name" value="POTRA"/>
    <property type="match status" value="1"/>
</dbReference>
<evidence type="ECO:0000256" key="3">
    <source>
        <dbReference type="ARBA" id="ARBA00022618"/>
    </source>
</evidence>
<evidence type="ECO:0000313" key="9">
    <source>
        <dbReference type="EMBL" id="KKT82049.1"/>
    </source>
</evidence>
<evidence type="ECO:0000313" key="10">
    <source>
        <dbReference type="Proteomes" id="UP000034595"/>
    </source>
</evidence>
<dbReference type="Proteomes" id="UP000034595">
    <property type="component" value="Unassembled WGS sequence"/>
</dbReference>
<organism evidence="9 10">
    <name type="scientific">Candidatus Azambacteria bacterium GW2011_GWA1_44_9</name>
    <dbReference type="NCBI Taxonomy" id="1618610"/>
    <lineage>
        <taxon>Bacteria</taxon>
        <taxon>Candidatus Azamiibacteriota</taxon>
    </lineage>
</organism>
<evidence type="ECO:0000256" key="7">
    <source>
        <dbReference type="ARBA" id="ARBA00023306"/>
    </source>
</evidence>
<keyword evidence="2" id="KW-1003">Cell membrane</keyword>
<sequence>MLHILYKILAAVILVVLFAVALGGASQHSKWSITTIKVSGVQVVSEDEVRLLTSTLLEGNYYFLYARDNSFIFPRNGIETEILETFPRIKSVSIRREGAHTIVIDVAERKPFMLWCGETFEGEMPTLAECWFIDDQGFVFSHAPIFSEGVYREVYAPLAYRNEGTPLHAVVPPERFLFAYSLVDGIERGVGDIARIFIKPEGQYGVVVRSSTLYPELVDAELYFKDGQGAERLMYNILSALPVQFPPDTFSEKKLQYVDLRFGNKVFFGFEENE</sequence>
<comment type="caution">
    <text evidence="9">The sequence shown here is derived from an EMBL/GenBank/DDBJ whole genome shotgun (WGS) entry which is preliminary data.</text>
</comment>
<proteinExistence type="predicted"/>
<dbReference type="GO" id="GO:0051301">
    <property type="term" value="P:cell division"/>
    <property type="evidence" value="ECO:0007669"/>
    <property type="project" value="UniProtKB-KW"/>
</dbReference>
<dbReference type="InterPro" id="IPR013685">
    <property type="entry name" value="POTRA_FtsQ_type"/>
</dbReference>
<name>A0A0G1NCX4_9BACT</name>
<dbReference type="AlphaFoldDB" id="A0A0G1NCX4"/>
<gene>
    <name evidence="9" type="ORF">UW78_C0003G0009</name>
</gene>
<accession>A0A0G1NCX4</accession>
<dbReference type="Pfam" id="PF08478">
    <property type="entry name" value="POTRA_1"/>
    <property type="match status" value="1"/>
</dbReference>
<dbReference type="EMBL" id="LCJQ01000003">
    <property type="protein sequence ID" value="KKT82049.1"/>
    <property type="molecule type" value="Genomic_DNA"/>
</dbReference>
<evidence type="ECO:0000256" key="5">
    <source>
        <dbReference type="ARBA" id="ARBA00022989"/>
    </source>
</evidence>
<evidence type="ECO:0000259" key="8">
    <source>
        <dbReference type="PROSITE" id="PS51779"/>
    </source>
</evidence>
<evidence type="ECO:0000256" key="6">
    <source>
        <dbReference type="ARBA" id="ARBA00023136"/>
    </source>
</evidence>
<dbReference type="InterPro" id="IPR034746">
    <property type="entry name" value="POTRA"/>
</dbReference>
<protein>
    <recommendedName>
        <fullName evidence="8">POTRA domain-containing protein</fullName>
    </recommendedName>
</protein>
<keyword evidence="5" id="KW-1133">Transmembrane helix</keyword>
<evidence type="ECO:0000256" key="4">
    <source>
        <dbReference type="ARBA" id="ARBA00022692"/>
    </source>
</evidence>
<keyword evidence="7" id="KW-0131">Cell cycle</keyword>
<keyword evidence="4" id="KW-0812">Transmembrane</keyword>